<evidence type="ECO:0000259" key="3">
    <source>
        <dbReference type="PROSITE" id="PS51677"/>
    </source>
</evidence>
<evidence type="ECO:0000256" key="1">
    <source>
        <dbReference type="ARBA" id="ARBA00022729"/>
    </source>
</evidence>
<dbReference type="Pfam" id="PF01522">
    <property type="entry name" value="Polysacc_deac_1"/>
    <property type="match status" value="1"/>
</dbReference>
<accession>A0ABT1QM69</accession>
<evidence type="ECO:0000256" key="2">
    <source>
        <dbReference type="SAM" id="SignalP"/>
    </source>
</evidence>
<keyword evidence="1 2" id="KW-0732">Signal</keyword>
<dbReference type="Pfam" id="PF14883">
    <property type="entry name" value="GHL13"/>
    <property type="match status" value="2"/>
</dbReference>
<comment type="caution">
    <text evidence="4">The sequence shown here is derived from an EMBL/GenBank/DDBJ whole genome shotgun (WGS) entry which is preliminary data.</text>
</comment>
<dbReference type="InterPro" id="IPR002509">
    <property type="entry name" value="NODB_dom"/>
</dbReference>
<gene>
    <name evidence="4" type="primary">pgaB</name>
    <name evidence="4" type="ORF">NM961_02780</name>
</gene>
<protein>
    <submittedName>
        <fullName evidence="4">Poly-beta-1,6-N-acetyl-D-glucosamine N-deacetylase PgaB</fullName>
    </submittedName>
</protein>
<feature type="chain" id="PRO_5046074336" evidence="2">
    <location>
        <begin position="26"/>
        <end position="619"/>
    </location>
</feature>
<dbReference type="EMBL" id="JANFQO010000002">
    <property type="protein sequence ID" value="MCQ4163629.1"/>
    <property type="molecule type" value="Genomic_DNA"/>
</dbReference>
<dbReference type="PROSITE" id="PS51677">
    <property type="entry name" value="NODB"/>
    <property type="match status" value="1"/>
</dbReference>
<dbReference type="InterPro" id="IPR032772">
    <property type="entry name" value="PGA_deacetylase_PgaB_C"/>
</dbReference>
<dbReference type="NCBIfam" id="TIGR03938">
    <property type="entry name" value="deacetyl_PgaB"/>
    <property type="match status" value="1"/>
</dbReference>
<evidence type="ECO:0000313" key="4">
    <source>
        <dbReference type="EMBL" id="MCQ4163629.1"/>
    </source>
</evidence>
<dbReference type="RefSeq" id="WP_255911025.1">
    <property type="nucleotide sequence ID" value="NZ_JANFQO010000002.1"/>
</dbReference>
<dbReference type="InterPro" id="IPR051398">
    <property type="entry name" value="Polysacch_Deacetylase"/>
</dbReference>
<feature type="signal peptide" evidence="2">
    <location>
        <begin position="1"/>
        <end position="25"/>
    </location>
</feature>
<feature type="domain" description="NodB homology" evidence="3">
    <location>
        <begin position="87"/>
        <end position="327"/>
    </location>
</feature>
<dbReference type="PANTHER" id="PTHR34216">
    <property type="match status" value="1"/>
</dbReference>
<dbReference type="PANTHER" id="PTHR34216:SF7">
    <property type="entry name" value="POLY-BETA-1,6-N-ACETYL-D-GLUCOSAMINE N-DEACETYLASE"/>
    <property type="match status" value="1"/>
</dbReference>
<keyword evidence="5" id="KW-1185">Reference proteome</keyword>
<name>A0ABT1QM69_9GAMM</name>
<dbReference type="InterPro" id="IPR011330">
    <property type="entry name" value="Glyco_hydro/deAcase_b/a-brl"/>
</dbReference>
<organism evidence="4 5">
    <name type="scientific">Tahibacter harae</name>
    <dbReference type="NCBI Taxonomy" id="2963937"/>
    <lineage>
        <taxon>Bacteria</taxon>
        <taxon>Pseudomonadati</taxon>
        <taxon>Pseudomonadota</taxon>
        <taxon>Gammaproteobacteria</taxon>
        <taxon>Lysobacterales</taxon>
        <taxon>Rhodanobacteraceae</taxon>
        <taxon>Tahibacter</taxon>
    </lineage>
</organism>
<evidence type="ECO:0000313" key="5">
    <source>
        <dbReference type="Proteomes" id="UP001165498"/>
    </source>
</evidence>
<proteinExistence type="predicted"/>
<sequence length="619" mass="67426">MAMPALMKRVLLALLLLALSLPAAALTVLSYHDVRDAVDGNVDADREAISTRHLVDHFEWLRAQGYSVVSLDQVIAARAGRGTLPQKSVLLTFDDGLVSATTRVLPLLRAYRYPAVVAVVGRWLDLAPGETVEYAGSKHVRAEFLSPQQLRELAGSGLVDVVSHSYDLHRAVPANALGGQQPAATTRIWSAAGYETEAALRQRLHDDLARSAQQIRALTGTSPRAVVWPYGAHSRVGEEIAATLGMEVSFSLAGQQPAGDASIARILLSANPDSAGLANELRRPLRRGPVRAVQIDLDAVYDADAAQLERNLDALLERVRRLGVNQVWLQAFADPDGDGAAAAVYFPNRHLPLRADLYSRVAWQLRTRTGVEVFAWMPVLGFVLPDAVQQQRLQIAPPRAHGPQDPPRLDPFLAESRQLIGDMYEDLAASGYAAGVLFGDDAVLRDDDALAAAAPPPGRARTDALIAFTQELLRRAGTWRPGLKSARNLFAGPVLDEADELHSAHSAARFLASYDQVALMSMPWLEQAADADAWLAGLAEAALRLPGAADRLVFELQARDWRGTPRAIPADTLVRQLHRLQQAGARHLAYYSDDFLRDEPPLETVRRAISAADHPYRRP</sequence>
<dbReference type="Gene3D" id="3.20.20.370">
    <property type="entry name" value="Glycoside hydrolase/deacetylase"/>
    <property type="match status" value="1"/>
</dbReference>
<dbReference type="SUPFAM" id="SSF88713">
    <property type="entry name" value="Glycoside hydrolase/deacetylase"/>
    <property type="match status" value="1"/>
</dbReference>
<reference evidence="4" key="1">
    <citation type="submission" date="2022-07" db="EMBL/GenBank/DDBJ databases">
        <title>Tahibacter sp., a new gammaproteobacterium isolated from the silt sample collected at pig farm.</title>
        <authorList>
            <person name="Chen H."/>
        </authorList>
    </citation>
    <scope>NUCLEOTIDE SEQUENCE</scope>
    <source>
        <strain evidence="4">P2K</strain>
    </source>
</reference>
<dbReference type="InterPro" id="IPR023854">
    <property type="entry name" value="PGA_deacetylase_PgaB"/>
</dbReference>
<dbReference type="Gene3D" id="3.20.20.80">
    <property type="entry name" value="Glycosidases"/>
    <property type="match status" value="2"/>
</dbReference>
<dbReference type="Proteomes" id="UP001165498">
    <property type="component" value="Unassembled WGS sequence"/>
</dbReference>